<sequence>MSFGVTFPHNTDACFNVRNATFMPVQLFSVAGHEARSISCSAHVAAWSMLSCQHQFEKGASLVLFSMCCCKFGLQNFCGSKLSIGRLKIQPEHYIDSSQWKHKISPLPSFLAKYYGFQGVVKRYGFKGEPATYGCTKNHRRHGCIGGGIWRINTKYKVLYVRGPAVPGVNENYVTIYDSYVNKKCHMEENPPPFPTFYPEVVNEPLLEDIYDEDLHDFSENSINIQEEETKKS</sequence>
<dbReference type="GO" id="GO:0006412">
    <property type="term" value="P:translation"/>
    <property type="evidence" value="ECO:0007669"/>
    <property type="project" value="InterPro"/>
</dbReference>
<evidence type="ECO:0000256" key="1">
    <source>
        <dbReference type="ARBA" id="ARBA00035209"/>
    </source>
</evidence>
<organism evidence="2 3">
    <name type="scientific">Nephila pilipes</name>
    <name type="common">Giant wood spider</name>
    <name type="synonym">Nephila maculata</name>
    <dbReference type="NCBI Taxonomy" id="299642"/>
    <lineage>
        <taxon>Eukaryota</taxon>
        <taxon>Metazoa</taxon>
        <taxon>Ecdysozoa</taxon>
        <taxon>Arthropoda</taxon>
        <taxon>Chelicerata</taxon>
        <taxon>Arachnida</taxon>
        <taxon>Araneae</taxon>
        <taxon>Araneomorphae</taxon>
        <taxon>Entelegynae</taxon>
        <taxon>Araneoidea</taxon>
        <taxon>Nephilidae</taxon>
        <taxon>Nephila</taxon>
    </lineage>
</organism>
<dbReference type="EMBL" id="BMAW01049886">
    <property type="protein sequence ID" value="GFS73045.1"/>
    <property type="molecule type" value="Genomic_DNA"/>
</dbReference>
<dbReference type="PANTHER" id="PTHR11229">
    <property type="entry name" value="50S RIBOSOMAL PROTEIN L3"/>
    <property type="match status" value="1"/>
</dbReference>
<dbReference type="Gene3D" id="4.10.960.10">
    <property type="entry name" value="Ribosomal protein L3, domain 3"/>
    <property type="match status" value="1"/>
</dbReference>
<protein>
    <recommendedName>
        <fullName evidence="1">Large ribosomal subunit protein uL3m</fullName>
    </recommendedName>
</protein>
<dbReference type="GO" id="GO:0003735">
    <property type="term" value="F:structural constituent of ribosome"/>
    <property type="evidence" value="ECO:0007669"/>
    <property type="project" value="InterPro"/>
</dbReference>
<reference evidence="2" key="1">
    <citation type="submission" date="2020-08" db="EMBL/GenBank/DDBJ databases">
        <title>Multicomponent nature underlies the extraordinary mechanical properties of spider dragline silk.</title>
        <authorList>
            <person name="Kono N."/>
            <person name="Nakamura H."/>
            <person name="Mori M."/>
            <person name="Yoshida Y."/>
            <person name="Ohtoshi R."/>
            <person name="Malay A.D."/>
            <person name="Moran D.A.P."/>
            <person name="Tomita M."/>
            <person name="Numata K."/>
            <person name="Arakawa K."/>
        </authorList>
    </citation>
    <scope>NUCLEOTIDE SEQUENCE</scope>
</reference>
<dbReference type="GO" id="GO:0005762">
    <property type="term" value="C:mitochondrial large ribosomal subunit"/>
    <property type="evidence" value="ECO:0007669"/>
    <property type="project" value="TreeGrafter"/>
</dbReference>
<dbReference type="OrthoDB" id="274683at2759"/>
<dbReference type="AlphaFoldDB" id="A0A8X6T4H8"/>
<keyword evidence="2" id="KW-0689">Ribosomal protein</keyword>
<dbReference type="InterPro" id="IPR044892">
    <property type="entry name" value="Ribosomal_L3_dom_3_arc_sf"/>
</dbReference>
<dbReference type="InterPro" id="IPR019927">
    <property type="entry name" value="Ribosomal_uL3_bac/org-type"/>
</dbReference>
<proteinExistence type="predicted"/>
<evidence type="ECO:0000313" key="3">
    <source>
        <dbReference type="Proteomes" id="UP000887013"/>
    </source>
</evidence>
<keyword evidence="3" id="KW-1185">Reference proteome</keyword>
<dbReference type="SUPFAM" id="SSF50447">
    <property type="entry name" value="Translation proteins"/>
    <property type="match status" value="1"/>
</dbReference>
<evidence type="ECO:0000313" key="2">
    <source>
        <dbReference type="EMBL" id="GFS73045.1"/>
    </source>
</evidence>
<dbReference type="Proteomes" id="UP000887013">
    <property type="component" value="Unassembled WGS sequence"/>
</dbReference>
<accession>A0A8X6T4H8</accession>
<gene>
    <name evidence="2" type="primary">Mrpl3_1</name>
    <name evidence="2" type="ORF">NPIL_216641</name>
</gene>
<comment type="caution">
    <text evidence="2">The sequence shown here is derived from an EMBL/GenBank/DDBJ whole genome shotgun (WGS) entry which is preliminary data.</text>
</comment>
<dbReference type="PANTHER" id="PTHR11229:SF8">
    <property type="entry name" value="LARGE RIBOSOMAL SUBUNIT PROTEIN UL3M"/>
    <property type="match status" value="1"/>
</dbReference>
<name>A0A8X6T4H8_NEPPI</name>
<keyword evidence="2" id="KW-0687">Ribonucleoprotein</keyword>
<dbReference type="InterPro" id="IPR009000">
    <property type="entry name" value="Transl_B-barrel_sf"/>
</dbReference>